<evidence type="ECO:0000259" key="3">
    <source>
        <dbReference type="Pfam" id="PF20237"/>
    </source>
</evidence>
<feature type="domain" description="DUF6594" evidence="3">
    <location>
        <begin position="602"/>
        <end position="901"/>
    </location>
</feature>
<reference evidence="4 5" key="1">
    <citation type="submission" date="2024-06" db="EMBL/GenBank/DDBJ databases">
        <title>Complete genome of Phlyctema vagabunda strain 19-DSS-EL-015.</title>
        <authorList>
            <person name="Fiorenzani C."/>
        </authorList>
    </citation>
    <scope>NUCLEOTIDE SEQUENCE [LARGE SCALE GENOMIC DNA]</scope>
    <source>
        <strain evidence="4 5">19-DSS-EL-015</strain>
    </source>
</reference>
<comment type="caution">
    <text evidence="4">The sequence shown here is derived from an EMBL/GenBank/DDBJ whole genome shotgun (WGS) entry which is preliminary data.</text>
</comment>
<dbReference type="Pfam" id="PF20237">
    <property type="entry name" value="DUF6594"/>
    <property type="match status" value="1"/>
</dbReference>
<evidence type="ECO:0000313" key="5">
    <source>
        <dbReference type="Proteomes" id="UP001629113"/>
    </source>
</evidence>
<dbReference type="PANTHER" id="PTHR34502:SF5">
    <property type="entry name" value="DUF6594 DOMAIN-CONTAINING PROTEIN"/>
    <property type="match status" value="1"/>
</dbReference>
<feature type="compositionally biased region" description="Polar residues" evidence="1">
    <location>
        <begin position="664"/>
        <end position="677"/>
    </location>
</feature>
<gene>
    <name evidence="4" type="ORF">PVAG01_10864</name>
</gene>
<dbReference type="PANTHER" id="PTHR34502">
    <property type="entry name" value="DUF6594 DOMAIN-CONTAINING PROTEIN-RELATED"/>
    <property type="match status" value="1"/>
</dbReference>
<sequence length="916" mass="101965">MSGSMVPTSLSRSNESGLRALFGTKASSTTRQGLDSGYASAVTTKNNSPELDSSIETNIRSKSFVPQLQRPRTIEQLKLFNLPIAQAVQDRFDDLNELFSDRLIRYLAKERVGLTGISIRLRTLGASEETAVPWVLVQCDKSAGKRVRKFFSQPDVKREYQADATLGLPRLPVYILERPPRALAACDQLSIYGDRLDHLSPTLCGSVISIGDFGNRRAATIGGLIKVQMSEKEFLLYGMTAGHAVVPYEKYAEDSEEELDDDTSSDDDDFETEVEIFEEDDEEYEVGYELDILPPCETEATIDLDFRSDESPKIGCLAHFSRNSMHDRTNTDWALVNLDLPSLYLPNMLTQRGSRAISSATQKDIVLPSASCSKHNNGSKKVRVLGGVSGNQFGILTMSASLVLLAPSKVFIRTHSLVLPGNQALQAGDSGSWVVDADSGVLYGHVVASDASGEVHVMPISDTLQHMEEQLLPECISLPTREDVGLWQAQYSLTTPDIPLVFPIDDHNHLQKLCEEDRSLVHGFELQFHFDESVLAAGASERPKIIERGSSNTHHHLSSSRTHPRYSPPSLHFWDKSSGFHSDSGYSSLQPSPDTLSLDIGHPEIVSVHRFQFMNTLNLLYLQAELVELEQVLKKSIADDLRISETSRESEAETSVPRCESKSENNSTANRLPSVDTSIARDSIRVEELKDPGRRNSNAASNLTNVAGERRKAARDWWYLSNTEHSPTWQIMLTAREKLQGYNKAVLRQTQMNSQLAPNDPDLKFLKSWFSDIKMGDHPLMGDDSTIWESSCASDLITLNLERTKILWPLFSCTKRLDEESRYFEYNDENVLRIANIFSSMVSTTLLIGSTLTLYFVNNDFIRLGVVAIFSMIFSLTLSLVTRAKKFEVFAATAAFLAVQVVFLSSTQKSPEDASS</sequence>
<feature type="transmembrane region" description="Helical" evidence="2">
    <location>
        <begin position="864"/>
        <end position="881"/>
    </location>
</feature>
<name>A0ABR4P3G7_9HELO</name>
<feature type="region of interest" description="Disordered" evidence="1">
    <location>
        <begin position="29"/>
        <end position="51"/>
    </location>
</feature>
<feature type="transmembrane region" description="Helical" evidence="2">
    <location>
        <begin position="887"/>
        <end position="906"/>
    </location>
</feature>
<feature type="compositionally biased region" description="Polar residues" evidence="1">
    <location>
        <begin position="41"/>
        <end position="51"/>
    </location>
</feature>
<keyword evidence="2" id="KW-1133">Transmembrane helix</keyword>
<evidence type="ECO:0000313" key="4">
    <source>
        <dbReference type="EMBL" id="KAL3417855.1"/>
    </source>
</evidence>
<dbReference type="InterPro" id="IPR046529">
    <property type="entry name" value="DUF6594"/>
</dbReference>
<feature type="region of interest" description="Disordered" evidence="1">
    <location>
        <begin position="644"/>
        <end position="706"/>
    </location>
</feature>
<feature type="compositionally biased region" description="Basic and acidic residues" evidence="1">
    <location>
        <begin position="682"/>
        <end position="694"/>
    </location>
</feature>
<feature type="compositionally biased region" description="Polar residues" evidence="1">
    <location>
        <begin position="695"/>
        <end position="705"/>
    </location>
</feature>
<evidence type="ECO:0000256" key="1">
    <source>
        <dbReference type="SAM" id="MobiDB-lite"/>
    </source>
</evidence>
<keyword evidence="2" id="KW-0472">Membrane</keyword>
<keyword evidence="5" id="KW-1185">Reference proteome</keyword>
<dbReference type="EMBL" id="JBFCZG010000010">
    <property type="protein sequence ID" value="KAL3417855.1"/>
    <property type="molecule type" value="Genomic_DNA"/>
</dbReference>
<accession>A0ABR4P3G7</accession>
<proteinExistence type="predicted"/>
<organism evidence="4 5">
    <name type="scientific">Phlyctema vagabunda</name>
    <dbReference type="NCBI Taxonomy" id="108571"/>
    <lineage>
        <taxon>Eukaryota</taxon>
        <taxon>Fungi</taxon>
        <taxon>Dikarya</taxon>
        <taxon>Ascomycota</taxon>
        <taxon>Pezizomycotina</taxon>
        <taxon>Leotiomycetes</taxon>
        <taxon>Helotiales</taxon>
        <taxon>Dermateaceae</taxon>
        <taxon>Phlyctema</taxon>
    </lineage>
</organism>
<dbReference type="Proteomes" id="UP001629113">
    <property type="component" value="Unassembled WGS sequence"/>
</dbReference>
<evidence type="ECO:0000256" key="2">
    <source>
        <dbReference type="SAM" id="Phobius"/>
    </source>
</evidence>
<keyword evidence="2" id="KW-0812">Transmembrane</keyword>
<protein>
    <recommendedName>
        <fullName evidence="3">DUF6594 domain-containing protein</fullName>
    </recommendedName>
</protein>